<name>A0A383A013_9ZZZZ</name>
<dbReference type="InterPro" id="IPR031691">
    <property type="entry name" value="LIAS_N"/>
</dbReference>
<dbReference type="GO" id="GO:0051539">
    <property type="term" value="F:4 iron, 4 sulfur cluster binding"/>
    <property type="evidence" value="ECO:0007669"/>
    <property type="project" value="UniProtKB-KW"/>
</dbReference>
<gene>
    <name evidence="5" type="ORF">METZ01_LOCUS453936</name>
</gene>
<dbReference type="InterPro" id="IPR003698">
    <property type="entry name" value="Lipoyl_synth"/>
</dbReference>
<evidence type="ECO:0000256" key="2">
    <source>
        <dbReference type="ARBA" id="ARBA00004173"/>
    </source>
</evidence>
<keyword evidence="3" id="KW-0479">Metal-binding</keyword>
<comment type="subcellular location">
    <subcellularLocation>
        <location evidence="2">Mitochondrion</location>
    </subcellularLocation>
</comment>
<dbReference type="GO" id="GO:0005739">
    <property type="term" value="C:mitochondrion"/>
    <property type="evidence" value="ECO:0007669"/>
    <property type="project" value="UniProtKB-SubCell"/>
</dbReference>
<protein>
    <recommendedName>
        <fullName evidence="4">Lipoyl synthase N-terminal domain-containing protein</fullName>
    </recommendedName>
</protein>
<reference evidence="5" key="1">
    <citation type="submission" date="2018-05" db="EMBL/GenBank/DDBJ databases">
        <authorList>
            <person name="Lanie J.A."/>
            <person name="Ng W.-L."/>
            <person name="Kazmierczak K.M."/>
            <person name="Andrzejewski T.M."/>
            <person name="Davidsen T.M."/>
            <person name="Wayne K.J."/>
            <person name="Tettelin H."/>
            <person name="Glass J.I."/>
            <person name="Rusch D."/>
            <person name="Podicherti R."/>
            <person name="Tsui H.-C.T."/>
            <person name="Winkler M.E."/>
        </authorList>
    </citation>
    <scope>NUCLEOTIDE SEQUENCE</scope>
</reference>
<keyword evidence="3" id="KW-0004">4Fe-4S</keyword>
<proteinExistence type="predicted"/>
<dbReference type="AlphaFoldDB" id="A0A383A013"/>
<dbReference type="InterPro" id="IPR058240">
    <property type="entry name" value="rSAM_sf"/>
</dbReference>
<feature type="domain" description="Lipoyl synthase N-terminal" evidence="4">
    <location>
        <begin position="12"/>
        <end position="53"/>
    </location>
</feature>
<dbReference type="EMBL" id="UINC01188053">
    <property type="protein sequence ID" value="SVE01082.1"/>
    <property type="molecule type" value="Genomic_DNA"/>
</dbReference>
<evidence type="ECO:0000259" key="4">
    <source>
        <dbReference type="Pfam" id="PF16881"/>
    </source>
</evidence>
<evidence type="ECO:0000256" key="3">
    <source>
        <dbReference type="ARBA" id="ARBA00022485"/>
    </source>
</evidence>
<dbReference type="Pfam" id="PF16881">
    <property type="entry name" value="LIAS_N"/>
    <property type="match status" value="1"/>
</dbReference>
<keyword evidence="3" id="KW-0411">Iron-sulfur</keyword>
<evidence type="ECO:0000256" key="1">
    <source>
        <dbReference type="ARBA" id="ARBA00001966"/>
    </source>
</evidence>
<dbReference type="GO" id="GO:0016992">
    <property type="term" value="F:lipoate synthase activity"/>
    <property type="evidence" value="ECO:0007669"/>
    <property type="project" value="InterPro"/>
</dbReference>
<comment type="cofactor">
    <cofactor evidence="1">
        <name>[4Fe-4S] cluster</name>
        <dbReference type="ChEBI" id="CHEBI:49883"/>
    </cofactor>
</comment>
<feature type="non-terminal residue" evidence="5">
    <location>
        <position position="117"/>
    </location>
</feature>
<dbReference type="PANTHER" id="PTHR10949:SF0">
    <property type="entry name" value="LIPOYL SYNTHASE, MITOCHONDRIAL"/>
    <property type="match status" value="1"/>
</dbReference>
<dbReference type="SUPFAM" id="SSF102114">
    <property type="entry name" value="Radical SAM enzymes"/>
    <property type="match status" value="1"/>
</dbReference>
<dbReference type="PANTHER" id="PTHR10949">
    <property type="entry name" value="LIPOYL SYNTHASE"/>
    <property type="match status" value="1"/>
</dbReference>
<accession>A0A383A013</accession>
<organism evidence="5">
    <name type="scientific">marine metagenome</name>
    <dbReference type="NCBI Taxonomy" id="408172"/>
    <lineage>
        <taxon>unclassified sequences</taxon>
        <taxon>metagenomes</taxon>
        <taxon>ecological metagenomes</taxon>
    </lineage>
</organism>
<sequence>MLASGVQLNSSDERYLRKPNWIRVKAPISVGYTETKKLIRALNLNTVCEEASCPNIAECWSHGHATVMILGSVCTRKCSFCNVVTGRPNPVDIEEPARLSAAVKLLKFRHVVITSVD</sequence>
<evidence type="ECO:0000313" key="5">
    <source>
        <dbReference type="EMBL" id="SVE01082.1"/>
    </source>
</evidence>
<keyword evidence="3" id="KW-0408">Iron</keyword>